<dbReference type="AlphaFoldDB" id="A0A6C0DIX9"/>
<sequence length="250" mass="26355">MSRNLKEVSAKSYIATEAYNGNFFTYSVTTGPSPQFKKTGALTAVSGATSLNCPAGHILRENGKKLFPGAYDGVETYMVGVFDILNNLSGFINPNDPVFAPFNGDRPNYLKDSVNSQAKNLGSSVLTQGSVMCSGDVVSSGQIRCQDLTILQTVNGTPNTSTLNVSLGQVFVLSTTKDVTIVPTNMSTGAHVYIVVMGGGAHTVTFGTGMQGMGTLALTATGKVRTIHFICTTDSAMFELGRTAEFTDTT</sequence>
<protein>
    <submittedName>
        <fullName evidence="1">Uncharacterized protein</fullName>
    </submittedName>
</protein>
<reference evidence="1" key="1">
    <citation type="journal article" date="2020" name="Nature">
        <title>Giant virus diversity and host interactions through global metagenomics.</title>
        <authorList>
            <person name="Schulz F."/>
            <person name="Roux S."/>
            <person name="Paez-Espino D."/>
            <person name="Jungbluth S."/>
            <person name="Walsh D.A."/>
            <person name="Denef V.J."/>
            <person name="McMahon K.D."/>
            <person name="Konstantinidis K.T."/>
            <person name="Eloe-Fadrosh E.A."/>
            <person name="Kyrpides N.C."/>
            <person name="Woyke T."/>
        </authorList>
    </citation>
    <scope>NUCLEOTIDE SEQUENCE</scope>
    <source>
        <strain evidence="1">GVMAG-M-3300023174-189</strain>
    </source>
</reference>
<organism evidence="1">
    <name type="scientific">viral metagenome</name>
    <dbReference type="NCBI Taxonomy" id="1070528"/>
    <lineage>
        <taxon>unclassified sequences</taxon>
        <taxon>metagenomes</taxon>
        <taxon>organismal metagenomes</taxon>
    </lineage>
</organism>
<dbReference type="EMBL" id="MN739626">
    <property type="protein sequence ID" value="QHT16477.1"/>
    <property type="molecule type" value="Genomic_DNA"/>
</dbReference>
<proteinExistence type="predicted"/>
<evidence type="ECO:0000313" key="1">
    <source>
        <dbReference type="EMBL" id="QHT16477.1"/>
    </source>
</evidence>
<accession>A0A6C0DIX9</accession>
<name>A0A6C0DIX9_9ZZZZ</name>